<protein>
    <submittedName>
        <fullName evidence="1">Uncharacterized protein</fullName>
    </submittedName>
</protein>
<dbReference type="AlphaFoldDB" id="A0A451BL16"/>
<reference evidence="1" key="1">
    <citation type="submission" date="2019-02" db="EMBL/GenBank/DDBJ databases">
        <authorList>
            <person name="Gruber-Vodicka R. H."/>
            <person name="Seah K. B. B."/>
        </authorList>
    </citation>
    <scope>NUCLEOTIDE SEQUENCE</scope>
    <source>
        <strain evidence="1">BECK_S127</strain>
    </source>
</reference>
<gene>
    <name evidence="1" type="ORF">BECKSD772D_GA0070982_10323</name>
</gene>
<sequence length="83" mass="9766">MSNAKGISRLFKKALQKNPWVDSCSLVAGFRVDSPWISLRERVEVLWKNLRFFRRASTLIQQLSTFHRLDPISERQLFITIDC</sequence>
<accession>A0A451BL16</accession>
<evidence type="ECO:0000313" key="1">
    <source>
        <dbReference type="EMBL" id="VFK78995.1"/>
    </source>
</evidence>
<name>A0A451BL16_9GAMM</name>
<dbReference type="EMBL" id="CAADHB010000032">
    <property type="protein sequence ID" value="VFK78995.1"/>
    <property type="molecule type" value="Genomic_DNA"/>
</dbReference>
<proteinExistence type="predicted"/>
<organism evidence="1">
    <name type="scientific">Candidatus Kentrum sp. SD</name>
    <dbReference type="NCBI Taxonomy" id="2126332"/>
    <lineage>
        <taxon>Bacteria</taxon>
        <taxon>Pseudomonadati</taxon>
        <taxon>Pseudomonadota</taxon>
        <taxon>Gammaproteobacteria</taxon>
        <taxon>Candidatus Kentrum</taxon>
    </lineage>
</organism>